<evidence type="ECO:0000256" key="1">
    <source>
        <dbReference type="SAM" id="Phobius"/>
    </source>
</evidence>
<sequence>MFVRPVVLGFCDYLCVILFYEYPLFAVAAAGMGGNFRVVNRRDIDELRDAMLGFDRNLKAPTLEDMRKKKEKEMNAELLQIEESPSEEEKERIERLRMAAEVRRKEEKRLLGEFRKLGLVNDDEKELEEVKDSSTKRRLEQAK</sequence>
<dbReference type="WBParaSite" id="GPUH_0001356501-mRNA-1">
    <property type="protein sequence ID" value="GPUH_0001356501-mRNA-1"/>
    <property type="gene ID" value="GPUH_0001356501"/>
</dbReference>
<gene>
    <name evidence="2" type="ORF">GPUH_LOCUS13550</name>
</gene>
<keyword evidence="1" id="KW-1133">Transmembrane helix</keyword>
<dbReference type="EMBL" id="UYRT01080325">
    <property type="protein sequence ID" value="VDN22519.1"/>
    <property type="molecule type" value="Genomic_DNA"/>
</dbReference>
<protein>
    <submittedName>
        <fullName evidence="4">Complexin-2</fullName>
    </submittedName>
</protein>
<proteinExistence type="predicted"/>
<evidence type="ECO:0000313" key="4">
    <source>
        <dbReference type="WBParaSite" id="GPUH_0001356501-mRNA-1"/>
    </source>
</evidence>
<reference evidence="4" key="1">
    <citation type="submission" date="2016-06" db="UniProtKB">
        <authorList>
            <consortium name="WormBaseParasite"/>
        </authorList>
    </citation>
    <scope>IDENTIFICATION</scope>
</reference>
<keyword evidence="1" id="KW-0812">Transmembrane</keyword>
<dbReference type="AlphaFoldDB" id="A0A183DXV9"/>
<reference evidence="2 3" key="2">
    <citation type="submission" date="2018-11" db="EMBL/GenBank/DDBJ databases">
        <authorList>
            <consortium name="Pathogen Informatics"/>
        </authorList>
    </citation>
    <scope>NUCLEOTIDE SEQUENCE [LARGE SCALE GENOMIC DNA]</scope>
</reference>
<feature type="transmembrane region" description="Helical" evidence="1">
    <location>
        <begin position="6"/>
        <end position="32"/>
    </location>
</feature>
<organism evidence="4">
    <name type="scientific">Gongylonema pulchrum</name>
    <dbReference type="NCBI Taxonomy" id="637853"/>
    <lineage>
        <taxon>Eukaryota</taxon>
        <taxon>Metazoa</taxon>
        <taxon>Ecdysozoa</taxon>
        <taxon>Nematoda</taxon>
        <taxon>Chromadorea</taxon>
        <taxon>Rhabditida</taxon>
        <taxon>Spirurina</taxon>
        <taxon>Spiruromorpha</taxon>
        <taxon>Spiruroidea</taxon>
        <taxon>Gongylonematidae</taxon>
        <taxon>Gongylonema</taxon>
    </lineage>
</organism>
<keyword evidence="3" id="KW-1185">Reference proteome</keyword>
<dbReference type="Proteomes" id="UP000271098">
    <property type="component" value="Unassembled WGS sequence"/>
</dbReference>
<evidence type="ECO:0000313" key="2">
    <source>
        <dbReference type="EMBL" id="VDN22519.1"/>
    </source>
</evidence>
<keyword evidence="1" id="KW-0472">Membrane</keyword>
<accession>A0A183DXV9</accession>
<name>A0A183DXV9_9BILA</name>
<evidence type="ECO:0000313" key="3">
    <source>
        <dbReference type="Proteomes" id="UP000271098"/>
    </source>
</evidence>